<sequence length="48" mass="5247">SEVGELIRFEGEYKHHDPPGCLLPGTAPGPRPSIHSSRGSKHLWNGLE</sequence>
<evidence type="ECO:0000313" key="2">
    <source>
        <dbReference type="EMBL" id="CAG7733000.1"/>
    </source>
</evidence>
<comment type="caution">
    <text evidence="2">The sequence shown here is derived from an EMBL/GenBank/DDBJ whole genome shotgun (WGS) entry which is preliminary data.</text>
</comment>
<dbReference type="Proteomes" id="UP000708208">
    <property type="component" value="Unassembled WGS sequence"/>
</dbReference>
<name>A0A8J2KV72_9HEXA</name>
<reference evidence="2" key="1">
    <citation type="submission" date="2021-06" db="EMBL/GenBank/DDBJ databases">
        <authorList>
            <person name="Hodson N. C."/>
            <person name="Mongue J. A."/>
            <person name="Jaron S. K."/>
        </authorList>
    </citation>
    <scope>NUCLEOTIDE SEQUENCE</scope>
</reference>
<feature type="region of interest" description="Disordered" evidence="1">
    <location>
        <begin position="12"/>
        <end position="48"/>
    </location>
</feature>
<protein>
    <submittedName>
        <fullName evidence="2">Uncharacterized protein</fullName>
    </submittedName>
</protein>
<accession>A0A8J2KV72</accession>
<organism evidence="2 3">
    <name type="scientific">Allacma fusca</name>
    <dbReference type="NCBI Taxonomy" id="39272"/>
    <lineage>
        <taxon>Eukaryota</taxon>
        <taxon>Metazoa</taxon>
        <taxon>Ecdysozoa</taxon>
        <taxon>Arthropoda</taxon>
        <taxon>Hexapoda</taxon>
        <taxon>Collembola</taxon>
        <taxon>Symphypleona</taxon>
        <taxon>Sminthuridae</taxon>
        <taxon>Allacma</taxon>
    </lineage>
</organism>
<gene>
    <name evidence="2" type="ORF">AFUS01_LOCUS21473</name>
</gene>
<proteinExistence type="predicted"/>
<keyword evidence="3" id="KW-1185">Reference proteome</keyword>
<dbReference type="AlphaFoldDB" id="A0A8J2KV72"/>
<evidence type="ECO:0000313" key="3">
    <source>
        <dbReference type="Proteomes" id="UP000708208"/>
    </source>
</evidence>
<evidence type="ECO:0000256" key="1">
    <source>
        <dbReference type="SAM" id="MobiDB-lite"/>
    </source>
</evidence>
<dbReference type="EMBL" id="CAJVCH010241193">
    <property type="protein sequence ID" value="CAG7733000.1"/>
    <property type="molecule type" value="Genomic_DNA"/>
</dbReference>
<feature type="non-terminal residue" evidence="2">
    <location>
        <position position="1"/>
    </location>
</feature>